<evidence type="ECO:0000313" key="3">
    <source>
        <dbReference type="Proteomes" id="UP000254337"/>
    </source>
</evidence>
<dbReference type="RefSeq" id="WP_095629253.1">
    <property type="nucleotide sequence ID" value="NZ_CALYAU010000011.1"/>
</dbReference>
<dbReference type="Proteomes" id="UP000254337">
    <property type="component" value="Chromosome"/>
</dbReference>
<comment type="similarity">
    <text evidence="1">Belongs to the asp23 family.</text>
</comment>
<dbReference type="PANTHER" id="PTHR34297:SF1">
    <property type="entry name" value="ASP23_GLS24 FAMILY ENVELOPE STRESS RESPONSE PROTEIN"/>
    <property type="match status" value="1"/>
</dbReference>
<dbReference type="EMBL" id="CP029462">
    <property type="protein sequence ID" value="AXL22423.1"/>
    <property type="molecule type" value="Genomic_DNA"/>
</dbReference>
<dbReference type="OrthoDB" id="9793465at2"/>
<sequence length="132" mass="13421">METTETNALGSVHISQRAISVLASQTAAAVSGVASLGASIAETAARKIGRTSLAQGVDAVIDGREVELTVRLVVQYGYRIPDIALAVQKKVKDAVESSAGCSVTAVHVVVQDIAFSDGEGDGAERSGSHDGA</sequence>
<dbReference type="InterPro" id="IPR005531">
    <property type="entry name" value="Asp23"/>
</dbReference>
<evidence type="ECO:0000256" key="1">
    <source>
        <dbReference type="ARBA" id="ARBA00005721"/>
    </source>
</evidence>
<dbReference type="PANTHER" id="PTHR34297">
    <property type="entry name" value="HYPOTHETICAL CYTOSOLIC PROTEIN-RELATED"/>
    <property type="match status" value="1"/>
</dbReference>
<dbReference type="AlphaFoldDB" id="A0A346B2T0"/>
<organism evidence="2 3">
    <name type="scientific">Megasphaera stantonii</name>
    <dbReference type="NCBI Taxonomy" id="2144175"/>
    <lineage>
        <taxon>Bacteria</taxon>
        <taxon>Bacillati</taxon>
        <taxon>Bacillota</taxon>
        <taxon>Negativicutes</taxon>
        <taxon>Veillonellales</taxon>
        <taxon>Veillonellaceae</taxon>
        <taxon>Megasphaera</taxon>
    </lineage>
</organism>
<evidence type="ECO:0000313" key="2">
    <source>
        <dbReference type="EMBL" id="AXL22423.1"/>
    </source>
</evidence>
<keyword evidence="3" id="KW-1185">Reference proteome</keyword>
<protein>
    <submittedName>
        <fullName evidence="2">Asp23/Gls24 family envelope stress response protein</fullName>
    </submittedName>
</protein>
<gene>
    <name evidence="2" type="ORF">DKB62_10175</name>
</gene>
<dbReference type="Pfam" id="PF03780">
    <property type="entry name" value="Asp23"/>
    <property type="match status" value="1"/>
</dbReference>
<name>A0A346B2T0_9FIRM</name>
<dbReference type="KEGG" id="meg:DKB62_10175"/>
<accession>A0A346B2T0</accession>
<reference evidence="2 3" key="1">
    <citation type="submission" date="2018-05" db="EMBL/GenBank/DDBJ databases">
        <title>Complete genome sequence of Megasphaera sp. AJH120T, isolated from the ceca of a chicken.</title>
        <authorList>
            <person name="Maki J."/>
            <person name="Looft T."/>
        </authorList>
    </citation>
    <scope>NUCLEOTIDE SEQUENCE [LARGE SCALE GENOMIC DNA]</scope>
    <source>
        <strain evidence="2 3">AJH120</strain>
    </source>
</reference>
<proteinExistence type="inferred from homology"/>